<dbReference type="EMBL" id="AY686217">
    <property type="protein sequence ID" value="AAT97275.1"/>
    <property type="molecule type" value="Genomic_DNA"/>
</dbReference>
<name>Q68K16_CULSO</name>
<organism evidence="1">
    <name type="scientific">Culicoides sonorensis</name>
    <name type="common">Biting midge</name>
    <dbReference type="NCBI Taxonomy" id="179676"/>
    <lineage>
        <taxon>Eukaryota</taxon>
        <taxon>Metazoa</taxon>
        <taxon>Ecdysozoa</taxon>
        <taxon>Arthropoda</taxon>
        <taxon>Hexapoda</taxon>
        <taxon>Insecta</taxon>
        <taxon>Pterygota</taxon>
        <taxon>Neoptera</taxon>
        <taxon>Endopterygota</taxon>
        <taxon>Diptera</taxon>
        <taxon>Nematocera</taxon>
        <taxon>Chironomoidea</taxon>
        <taxon>Ceratopogonidae</taxon>
        <taxon>Ceratopogoninae</taxon>
        <taxon>Culicoides</taxon>
        <taxon>Monoculicoides</taxon>
    </lineage>
</organism>
<protein>
    <submittedName>
        <fullName evidence="1">Cssl752</fullName>
    </submittedName>
</protein>
<sequence>NFYSFFFLNIRFLKKSHKIYEIFEKSKSMFAEKWFRVSDLKDNPFSVHFHMI</sequence>
<accession>Q68K16</accession>
<reference evidence="1" key="1">
    <citation type="book" date="2003" name="PROCEEDINGS OF THE 3RD INTERNATIONAL OIE SYMPOSIUM ON BLUETONGUE VIRUS" publisher="Taormina" city="Sicily, Italy">
        <title>Molecular investigations of virus/vector interactions.</title>
        <editorList>
            <person name="Unknown A."/>
        </editorList>
        <authorList>
            <person name="Wilson W.C."/>
            <person name="Campbell C.L."/>
        </authorList>
    </citation>
    <scope>NUCLEOTIDE SEQUENCE</scope>
</reference>
<proteinExistence type="predicted"/>
<dbReference type="AlphaFoldDB" id="Q68K16"/>
<feature type="non-terminal residue" evidence="1">
    <location>
        <position position="1"/>
    </location>
</feature>
<evidence type="ECO:0000313" key="1">
    <source>
        <dbReference type="EMBL" id="AAT97275.1"/>
    </source>
</evidence>
<reference evidence="1" key="2">
    <citation type="submission" date="2004-07" db="EMBL/GenBank/DDBJ databases">
        <authorList>
            <person name="Campbell C.L."/>
            <person name="McNulty M.J."/>
            <person name="Wilson W.C."/>
        </authorList>
    </citation>
    <scope>NUCLEOTIDE SEQUENCE</scope>
</reference>